<dbReference type="GO" id="GO:0005886">
    <property type="term" value="C:plasma membrane"/>
    <property type="evidence" value="ECO:0007669"/>
    <property type="project" value="TreeGrafter"/>
</dbReference>
<name>A0AAU7DTK9_9BACT</name>
<evidence type="ECO:0000313" key="3">
    <source>
        <dbReference type="EMBL" id="XBH20086.1"/>
    </source>
</evidence>
<proteinExistence type="predicted"/>
<evidence type="ECO:0000256" key="1">
    <source>
        <dbReference type="SAM" id="MobiDB-lite"/>
    </source>
</evidence>
<dbReference type="Gene3D" id="3.30.70.1430">
    <property type="entry name" value="Multidrug efflux transporter AcrB pore domain"/>
    <property type="match status" value="2"/>
</dbReference>
<feature type="transmembrane region" description="Helical" evidence="2">
    <location>
        <begin position="946"/>
        <end position="964"/>
    </location>
</feature>
<dbReference type="Gene3D" id="3.30.2090.10">
    <property type="entry name" value="Multidrug efflux transporter AcrB TolC docking domain, DN and DC subdomains"/>
    <property type="match status" value="2"/>
</dbReference>
<dbReference type="GO" id="GO:0042910">
    <property type="term" value="F:xenobiotic transmembrane transporter activity"/>
    <property type="evidence" value="ECO:0007669"/>
    <property type="project" value="TreeGrafter"/>
</dbReference>
<feature type="transmembrane region" description="Helical" evidence="2">
    <location>
        <begin position="917"/>
        <end position="939"/>
    </location>
</feature>
<dbReference type="Gene3D" id="3.30.70.1440">
    <property type="entry name" value="Multidrug efflux transporter AcrB pore domain"/>
    <property type="match status" value="1"/>
</dbReference>
<feature type="transmembrane region" description="Helical" evidence="2">
    <location>
        <begin position="388"/>
        <end position="409"/>
    </location>
</feature>
<feature type="transmembrane region" description="Helical" evidence="2">
    <location>
        <begin position="970"/>
        <end position="996"/>
    </location>
</feature>
<evidence type="ECO:0000256" key="2">
    <source>
        <dbReference type="SAM" id="Phobius"/>
    </source>
</evidence>
<sequence>MWIVRLALRRPYTFAVFALLILILGGYSIASMPTDIFPNIDIPVVTVVWNYSGLSAQEMSTRIIFNSERGVTTTVSDVEHIESQSLAGIGVIKIFFQPHVNVGNAVAQVTAICQVQLRSLPPGTTPPFIIQYNASSVPVLMLGLSGEGLSEQQLNDLGTNTIRTQMATVEGAQTPYPYGGKQRQVQVDLDPQALQAKGLSPADVVNAISTQNLIVPSGTMKMDRFEYAIETNSSPSIIDQLNDLPIRTVNGAVIFVRDVAHVRDGSPPQTNIVRVDGKRAIMMSIMKTGSASTLQIIKDIRTIVDSPSVRGQLPPQLQINALSDQSIFVRGAISGVVREALIAACLTAVMILIFLGSWRSTLIIAVSIPLSILCSITMLAVLHETINIMTLGGLALAVGILVDDATVEIENINRNLEQGKEIEQAILDGAAQIATPALVSTLAICIVFVPMFLLSGVARYLFVPLAEAVVFAMLASYLLSRTVVPTMAKYLLHEHDDAAAARKQISRNPFVRFQSGFERGFTWFRNGYVRLLTLCIDFAGVFLIIFAIFAVGSTALLVPWLGQDFFPAVDAGQFKIHVRARTGTRIEETAALCDHIDATIREHIPADEVVSVVDNIGLPYSGLNLSYSTSAPIGPEDADIQVQLSEKHHPTDKYVQDIRGVLAQQFPGVTFYVLPVDIVTQILNFGLSAPIDIQIVGPNLYGNRVVAEKMLNDVRYVAGATDARIQQPFDYPNFTVNVDRTRAQAIGFTQKDVAQSLLVALSGSFQTTPSFYLDPRNGVSYSVAVQTPQYRLDSMSQLKSLPVTRSSTTLNGTAGTSAANTGSGPAPLETDAPGAAQQPIQILGNLAQFQPGAELGTVSHYDVQPVLDIYANVVDTDLGSVTRDMERIVKKYEDPKILPRGSHIILRGQSETMQKSYFGLLSGLVFSILLVYLLIVVNFQSWLDPFLIISALPAALAGIVWFLFLTGTRLSVPALTGAIMCMGVATSNSILVVSFAREQLEELVGDARQASLNAGYVRLRPVLMTALAMILGMMPMALGLGEGGEQNAPLGRAVIGGLLLATVATLFFVPAFFSVVHGWIEKRTRSKRHEAQAATFDEFD</sequence>
<feature type="transmembrane region" description="Helical" evidence="2">
    <location>
        <begin position="460"/>
        <end position="479"/>
    </location>
</feature>
<feature type="transmembrane region" description="Helical" evidence="2">
    <location>
        <begin position="362"/>
        <end position="382"/>
    </location>
</feature>
<feature type="transmembrane region" description="Helical" evidence="2">
    <location>
        <begin position="1017"/>
        <end position="1038"/>
    </location>
</feature>
<feature type="compositionally biased region" description="Polar residues" evidence="1">
    <location>
        <begin position="806"/>
        <end position="823"/>
    </location>
</feature>
<gene>
    <name evidence="3" type="ORF">P8935_04065</name>
</gene>
<protein>
    <submittedName>
        <fullName evidence="3">Efflux RND transporter permease subunit</fullName>
    </submittedName>
</protein>
<dbReference type="Gene3D" id="3.30.70.1320">
    <property type="entry name" value="Multidrug efflux transporter AcrB pore domain like"/>
    <property type="match status" value="1"/>
</dbReference>
<dbReference type="PANTHER" id="PTHR32063:SF8">
    <property type="entry name" value="CATION EFFLUX PROTEIN"/>
    <property type="match status" value="1"/>
</dbReference>
<accession>A0AAU7DTK9</accession>
<dbReference type="SUPFAM" id="SSF82866">
    <property type="entry name" value="Multidrug efflux transporter AcrB transmembrane domain"/>
    <property type="match status" value="2"/>
</dbReference>
<keyword evidence="2" id="KW-0472">Membrane</keyword>
<feature type="transmembrane region" description="Helical" evidence="2">
    <location>
        <begin position="336"/>
        <end position="355"/>
    </location>
</feature>
<feature type="transmembrane region" description="Helical" evidence="2">
    <location>
        <begin position="531"/>
        <end position="561"/>
    </location>
</feature>
<dbReference type="InterPro" id="IPR001036">
    <property type="entry name" value="Acrflvin-R"/>
</dbReference>
<dbReference type="InterPro" id="IPR027463">
    <property type="entry name" value="AcrB_DN_DC_subdom"/>
</dbReference>
<keyword evidence="2" id="KW-0812">Transmembrane</keyword>
<organism evidence="3">
    <name type="scientific">Telmatobacter sp. DSM 110680</name>
    <dbReference type="NCBI Taxonomy" id="3036704"/>
    <lineage>
        <taxon>Bacteria</taxon>
        <taxon>Pseudomonadati</taxon>
        <taxon>Acidobacteriota</taxon>
        <taxon>Terriglobia</taxon>
        <taxon>Terriglobales</taxon>
        <taxon>Acidobacteriaceae</taxon>
        <taxon>Telmatobacter</taxon>
    </lineage>
</organism>
<dbReference type="SUPFAM" id="SSF82693">
    <property type="entry name" value="Multidrug efflux transporter AcrB pore domain, PN1, PN2, PC1 and PC2 subdomains"/>
    <property type="match status" value="2"/>
</dbReference>
<reference evidence="3" key="1">
    <citation type="submission" date="2023-03" db="EMBL/GenBank/DDBJ databases">
        <title>Edaphobacter sp.</title>
        <authorList>
            <person name="Huber K.J."/>
            <person name="Papendorf J."/>
            <person name="Pilke C."/>
            <person name="Bunk B."/>
            <person name="Sproeer C."/>
            <person name="Pester M."/>
        </authorList>
    </citation>
    <scope>NUCLEOTIDE SEQUENCE</scope>
    <source>
        <strain evidence="3">DSM 110680</strain>
    </source>
</reference>
<dbReference type="PRINTS" id="PR00702">
    <property type="entry name" value="ACRIFLAVINRP"/>
</dbReference>
<dbReference type="Pfam" id="PF00873">
    <property type="entry name" value="ACR_tran"/>
    <property type="match status" value="1"/>
</dbReference>
<dbReference type="PANTHER" id="PTHR32063">
    <property type="match status" value="1"/>
</dbReference>
<dbReference type="Gene3D" id="1.20.1640.10">
    <property type="entry name" value="Multidrug efflux transporter AcrB transmembrane domain"/>
    <property type="match status" value="2"/>
</dbReference>
<dbReference type="SUPFAM" id="SSF82714">
    <property type="entry name" value="Multidrug efflux transporter AcrB TolC docking domain, DN and DC subdomains"/>
    <property type="match status" value="2"/>
</dbReference>
<dbReference type="EMBL" id="CP121196">
    <property type="protein sequence ID" value="XBH20086.1"/>
    <property type="molecule type" value="Genomic_DNA"/>
</dbReference>
<feature type="transmembrane region" description="Helical" evidence="2">
    <location>
        <begin position="430"/>
        <end position="454"/>
    </location>
</feature>
<feature type="region of interest" description="Disordered" evidence="1">
    <location>
        <begin position="806"/>
        <end position="834"/>
    </location>
</feature>
<dbReference type="AlphaFoldDB" id="A0AAU7DTK9"/>
<keyword evidence="2" id="KW-1133">Transmembrane helix</keyword>
<feature type="transmembrane region" description="Helical" evidence="2">
    <location>
        <begin position="1058"/>
        <end position="1080"/>
    </location>
</feature>